<feature type="transmembrane region" description="Helical" evidence="1">
    <location>
        <begin position="47"/>
        <end position="67"/>
    </location>
</feature>
<evidence type="ECO:0000313" key="3">
    <source>
        <dbReference type="Proteomes" id="UP001143362"/>
    </source>
</evidence>
<evidence type="ECO:0000313" key="2">
    <source>
        <dbReference type="EMBL" id="MCX2981132.1"/>
    </source>
</evidence>
<reference evidence="2" key="1">
    <citation type="submission" date="2019-02" db="EMBL/GenBank/DDBJ databases">
        <authorList>
            <person name="Li S.-H."/>
        </authorList>
    </citation>
    <scope>NUCLEOTIDE SEQUENCE</scope>
    <source>
        <strain evidence="2">IMCC14734</strain>
    </source>
</reference>
<gene>
    <name evidence="2" type="ORF">EYC98_09675</name>
</gene>
<name>A0ABT3TFP6_9GAMM</name>
<feature type="transmembrane region" description="Helical" evidence="1">
    <location>
        <begin position="74"/>
        <end position="94"/>
    </location>
</feature>
<dbReference type="Pfam" id="PF14248">
    <property type="entry name" value="DUF4345"/>
    <property type="match status" value="1"/>
</dbReference>
<comment type="caution">
    <text evidence="2">The sequence shown here is derived from an EMBL/GenBank/DDBJ whole genome shotgun (WGS) entry which is preliminary data.</text>
</comment>
<evidence type="ECO:0000256" key="1">
    <source>
        <dbReference type="SAM" id="Phobius"/>
    </source>
</evidence>
<sequence length="130" mass="13881">MITRIFLGLQAMMFMGYGIYCLVEPEALAGAAGVAATSQTGTIELQAMYGGLQTAVGALCALGAAVAMYRRYALVTLIFVIGGLAVVRVTLGLMNAEFSGYNVFAMTYETLTVLAVFWLLRREPQLVPAI</sequence>
<keyword evidence="3" id="KW-1185">Reference proteome</keyword>
<feature type="transmembrane region" description="Helical" evidence="1">
    <location>
        <begin position="100"/>
        <end position="120"/>
    </location>
</feature>
<feature type="transmembrane region" description="Helical" evidence="1">
    <location>
        <begin position="12"/>
        <end position="35"/>
    </location>
</feature>
<keyword evidence="1" id="KW-0812">Transmembrane</keyword>
<keyword evidence="1" id="KW-1133">Transmembrane helix</keyword>
<dbReference type="RefSeq" id="WP_279245146.1">
    <property type="nucleotide sequence ID" value="NZ_SHNN01000002.1"/>
</dbReference>
<accession>A0ABT3TFP6</accession>
<proteinExistence type="predicted"/>
<dbReference type="InterPro" id="IPR025597">
    <property type="entry name" value="DUF4345"/>
</dbReference>
<keyword evidence="1" id="KW-0472">Membrane</keyword>
<dbReference type="EMBL" id="SHNN01000002">
    <property type="protein sequence ID" value="MCX2981132.1"/>
    <property type="molecule type" value="Genomic_DNA"/>
</dbReference>
<organism evidence="2 3">
    <name type="scientific">Candidatus Litorirhabdus singularis</name>
    <dbReference type="NCBI Taxonomy" id="2518993"/>
    <lineage>
        <taxon>Bacteria</taxon>
        <taxon>Pseudomonadati</taxon>
        <taxon>Pseudomonadota</taxon>
        <taxon>Gammaproteobacteria</taxon>
        <taxon>Cellvibrionales</taxon>
        <taxon>Halieaceae</taxon>
        <taxon>Candidatus Litorirhabdus</taxon>
    </lineage>
</organism>
<dbReference type="Proteomes" id="UP001143362">
    <property type="component" value="Unassembled WGS sequence"/>
</dbReference>
<protein>
    <submittedName>
        <fullName evidence="2">DUF4345 domain-containing protein</fullName>
    </submittedName>
</protein>